<sequence length="104" mass="11551">MKFAESGTRILDSSVVVADKEQIFSDIGGEAVILHLKTGIYHGLNEIGARIWTLIQEPKSVKDIQRVLLEEYEVEAERCDRDLIALLKDLLAAGLIEVKNETSA</sequence>
<dbReference type="InterPro" id="IPR008792">
    <property type="entry name" value="PQQD"/>
</dbReference>
<keyword evidence="2" id="KW-1185">Reference proteome</keyword>
<dbReference type="Pfam" id="PF05402">
    <property type="entry name" value="PqqD"/>
    <property type="match status" value="1"/>
</dbReference>
<accession>A0A8J7HDK5</accession>
<dbReference type="EMBL" id="JAECZB010000002">
    <property type="protein sequence ID" value="MBH8551104.1"/>
    <property type="molecule type" value="Genomic_DNA"/>
</dbReference>
<dbReference type="RefSeq" id="WP_214437418.1">
    <property type="nucleotide sequence ID" value="NZ_JAECZB010000002.1"/>
</dbReference>
<gene>
    <name evidence="1" type="ORF">I8751_01610</name>
</gene>
<proteinExistence type="predicted"/>
<reference evidence="1 2" key="1">
    <citation type="journal article" date="2021" name="Int. J. Syst. Evol. Microbiol.">
        <title>Amazonocrinis nigriterrae gen. nov., sp. nov., Atlanticothrix silvestris gen. nov., sp. nov. and Dendronalium phyllosphericum gen. nov., sp. nov., nostocacean cyanobacteria from Brazilian environments.</title>
        <authorList>
            <person name="Alvarenga D.O."/>
            <person name="Andreote A.P.D."/>
            <person name="Branco L.H.Z."/>
            <person name="Delbaje E."/>
            <person name="Cruz R.B."/>
            <person name="Varani A.M."/>
            <person name="Fiore M.F."/>
        </authorList>
    </citation>
    <scope>NUCLEOTIDE SEQUENCE [LARGE SCALE GENOMIC DNA]</scope>
    <source>
        <strain evidence="1 2">CENA357</strain>
    </source>
</reference>
<name>A0A8J7HDK5_9CYAN</name>
<dbReference type="InterPro" id="IPR041881">
    <property type="entry name" value="PqqD_sf"/>
</dbReference>
<evidence type="ECO:0000313" key="2">
    <source>
        <dbReference type="Proteomes" id="UP000599391"/>
    </source>
</evidence>
<comment type="caution">
    <text evidence="1">The sequence shown here is derived from an EMBL/GenBank/DDBJ whole genome shotgun (WGS) entry which is preliminary data.</text>
</comment>
<dbReference type="Proteomes" id="UP000599391">
    <property type="component" value="Unassembled WGS sequence"/>
</dbReference>
<organism evidence="1 2">
    <name type="scientific">Atlanticothrix silvestris CENA357</name>
    <dbReference type="NCBI Taxonomy" id="1725252"/>
    <lineage>
        <taxon>Bacteria</taxon>
        <taxon>Bacillati</taxon>
        <taxon>Cyanobacteriota</taxon>
        <taxon>Cyanophyceae</taxon>
        <taxon>Nostocales</taxon>
        <taxon>Nodulariaceae</taxon>
        <taxon>Atlanticothrix</taxon>
        <taxon>Atlanticothrix silvestris</taxon>
    </lineage>
</organism>
<protein>
    <submittedName>
        <fullName evidence="1">PqqD family protein</fullName>
    </submittedName>
</protein>
<dbReference type="AlphaFoldDB" id="A0A8J7HDK5"/>
<evidence type="ECO:0000313" key="1">
    <source>
        <dbReference type="EMBL" id="MBH8551104.1"/>
    </source>
</evidence>
<dbReference type="Gene3D" id="1.10.10.1150">
    <property type="entry name" value="Coenzyme PQQ synthesis protein D (PqqD)"/>
    <property type="match status" value="1"/>
</dbReference>